<comment type="caution">
    <text evidence="2">The sequence shown here is derived from an EMBL/GenBank/DDBJ whole genome shotgun (WGS) entry which is preliminary data.</text>
</comment>
<feature type="compositionally biased region" description="Basic and acidic residues" evidence="1">
    <location>
        <begin position="48"/>
        <end position="75"/>
    </location>
</feature>
<proteinExistence type="predicted"/>
<feature type="region of interest" description="Disordered" evidence="1">
    <location>
        <begin position="48"/>
        <end position="94"/>
    </location>
</feature>
<reference evidence="3" key="1">
    <citation type="submission" date="2023-07" db="EMBL/GenBank/DDBJ databases">
        <title>Conexibacter stalactiti sp. nov., isolated from stalactites in a lava cave and emended description of the genus Conexibacter.</title>
        <authorList>
            <person name="Lee S.D."/>
        </authorList>
    </citation>
    <scope>NUCLEOTIDE SEQUENCE [LARGE SCALE GENOMIC DNA]</scope>
    <source>
        <strain evidence="3">KCTC 39840</strain>
    </source>
</reference>
<feature type="compositionally biased region" description="Basic and acidic residues" evidence="1">
    <location>
        <begin position="1"/>
        <end position="13"/>
    </location>
</feature>
<feature type="region of interest" description="Disordered" evidence="1">
    <location>
        <begin position="1"/>
        <end position="23"/>
    </location>
</feature>
<evidence type="ECO:0000256" key="1">
    <source>
        <dbReference type="SAM" id="MobiDB-lite"/>
    </source>
</evidence>
<protein>
    <submittedName>
        <fullName evidence="2">Uncharacterized protein</fullName>
    </submittedName>
</protein>
<dbReference type="Proteomes" id="UP001284601">
    <property type="component" value="Unassembled WGS sequence"/>
</dbReference>
<sequence>MAPDRPIDDRPDDQAGINAYERSLDDEVRRLQRESQLVEDDIQQTRKHWEELRADRSQPGARPREDSPEHPERLENVAGDWEGTAQAAEEAGQG</sequence>
<dbReference type="RefSeq" id="WP_318599755.1">
    <property type="nucleotide sequence ID" value="NZ_JAWSTH010000081.1"/>
</dbReference>
<feature type="compositionally biased region" description="Low complexity" evidence="1">
    <location>
        <begin position="85"/>
        <end position="94"/>
    </location>
</feature>
<keyword evidence="3" id="KW-1185">Reference proteome</keyword>
<evidence type="ECO:0000313" key="3">
    <source>
        <dbReference type="Proteomes" id="UP001284601"/>
    </source>
</evidence>
<name>A0ABU4HVD7_9ACTN</name>
<evidence type="ECO:0000313" key="2">
    <source>
        <dbReference type="EMBL" id="MDW5597291.1"/>
    </source>
</evidence>
<accession>A0ABU4HVD7</accession>
<gene>
    <name evidence="2" type="ORF">R7226_23285</name>
</gene>
<dbReference type="EMBL" id="JAWSTH010000081">
    <property type="protein sequence ID" value="MDW5597291.1"/>
    <property type="molecule type" value="Genomic_DNA"/>
</dbReference>
<organism evidence="2 3">
    <name type="scientific">Conexibacter stalactiti</name>
    <dbReference type="NCBI Taxonomy" id="1940611"/>
    <lineage>
        <taxon>Bacteria</taxon>
        <taxon>Bacillati</taxon>
        <taxon>Actinomycetota</taxon>
        <taxon>Thermoleophilia</taxon>
        <taxon>Solirubrobacterales</taxon>
        <taxon>Conexibacteraceae</taxon>
        <taxon>Conexibacter</taxon>
    </lineage>
</organism>